<keyword evidence="3" id="KW-0804">Transcription</keyword>
<dbReference type="InterPro" id="IPR000843">
    <property type="entry name" value="HTH_LacI"/>
</dbReference>
<evidence type="ECO:0000313" key="5">
    <source>
        <dbReference type="EMBL" id="MFD1455473.1"/>
    </source>
</evidence>
<dbReference type="RefSeq" id="WP_203645021.1">
    <property type="nucleotide sequence ID" value="NZ_BOLN01000005.1"/>
</dbReference>
<dbReference type="SUPFAM" id="SSF53822">
    <property type="entry name" value="Periplasmic binding protein-like I"/>
    <property type="match status" value="1"/>
</dbReference>
<accession>A0ABW4D6E2</accession>
<dbReference type="InterPro" id="IPR001761">
    <property type="entry name" value="Peripla_BP/Lac1_sug-bd_dom"/>
</dbReference>
<gene>
    <name evidence="5" type="ORF">ACFQ44_07205</name>
</gene>
<dbReference type="PANTHER" id="PTHR30146:SF105">
    <property type="entry name" value="CATABOLITE CONTROL PROTEIN B"/>
    <property type="match status" value="1"/>
</dbReference>
<dbReference type="InterPro" id="IPR010982">
    <property type="entry name" value="Lambda_DNA-bd_dom_sf"/>
</dbReference>
<evidence type="ECO:0000256" key="3">
    <source>
        <dbReference type="ARBA" id="ARBA00023163"/>
    </source>
</evidence>
<dbReference type="SMART" id="SM00354">
    <property type="entry name" value="HTH_LACI"/>
    <property type="match status" value="1"/>
</dbReference>
<dbReference type="Pfam" id="PF00356">
    <property type="entry name" value="LacI"/>
    <property type="match status" value="1"/>
</dbReference>
<feature type="domain" description="HTH lacI-type" evidence="4">
    <location>
        <begin position="2"/>
        <end position="56"/>
    </location>
</feature>
<evidence type="ECO:0000259" key="4">
    <source>
        <dbReference type="PROSITE" id="PS50932"/>
    </source>
</evidence>
<dbReference type="SUPFAM" id="SSF47413">
    <property type="entry name" value="lambda repressor-like DNA-binding domains"/>
    <property type="match status" value="1"/>
</dbReference>
<dbReference type="Proteomes" id="UP001597189">
    <property type="component" value="Unassembled WGS sequence"/>
</dbReference>
<sequence length="310" mass="33455">MANIRDIARLAGYSPATVSRTLNHSGYVSATAAAKIQAVIAQLDYVPNDIARDLSQGRTANVGVVVPHLNAPFFTEIVNGISSAAFAADYNVVLLQSKYDAALERTYLTQLHRKAFDALIFTSRAIPLTELVAAQQYGAVVCCENPGTKPLAAAYSQRETAYLQAFRWLKGQGYQHIALTLSRDATLSATSRATLATFKRVFGCAPAVVETDVTTYQDGYRVATDLAKNTDLDYIFSNGDDIATGIRQGYLDQHRTAPALMGQENQVSGQLLGLPTIDHHFRQIGAAAFDLAATGRVASVPVTADLLLRR</sequence>
<proteinExistence type="predicted"/>
<protein>
    <submittedName>
        <fullName evidence="5">LacI family DNA-binding transcriptional regulator</fullName>
    </submittedName>
</protein>
<name>A0ABW4D6E2_9LACO</name>
<dbReference type="CDD" id="cd06286">
    <property type="entry name" value="PBP1_CcpB-like"/>
    <property type="match status" value="1"/>
</dbReference>
<organism evidence="5 6">
    <name type="scientific">Levilactobacillus lanxiensis</name>
    <dbReference type="NCBI Taxonomy" id="2799568"/>
    <lineage>
        <taxon>Bacteria</taxon>
        <taxon>Bacillati</taxon>
        <taxon>Bacillota</taxon>
        <taxon>Bacilli</taxon>
        <taxon>Lactobacillales</taxon>
        <taxon>Lactobacillaceae</taxon>
        <taxon>Levilactobacillus</taxon>
    </lineage>
</organism>
<keyword evidence="1" id="KW-0805">Transcription regulation</keyword>
<dbReference type="PROSITE" id="PS50932">
    <property type="entry name" value="HTH_LACI_2"/>
    <property type="match status" value="1"/>
</dbReference>
<dbReference type="Gene3D" id="3.40.50.2300">
    <property type="match status" value="2"/>
</dbReference>
<dbReference type="EMBL" id="JBHTOD010000005">
    <property type="protein sequence ID" value="MFD1455473.1"/>
    <property type="molecule type" value="Genomic_DNA"/>
</dbReference>
<dbReference type="Pfam" id="PF00532">
    <property type="entry name" value="Peripla_BP_1"/>
    <property type="match status" value="1"/>
</dbReference>
<comment type="caution">
    <text evidence="5">The sequence shown here is derived from an EMBL/GenBank/DDBJ whole genome shotgun (WGS) entry which is preliminary data.</text>
</comment>
<keyword evidence="6" id="KW-1185">Reference proteome</keyword>
<dbReference type="PANTHER" id="PTHR30146">
    <property type="entry name" value="LACI-RELATED TRANSCRIPTIONAL REPRESSOR"/>
    <property type="match status" value="1"/>
</dbReference>
<dbReference type="CDD" id="cd01392">
    <property type="entry name" value="HTH_LacI"/>
    <property type="match status" value="1"/>
</dbReference>
<dbReference type="GO" id="GO:0003677">
    <property type="term" value="F:DNA binding"/>
    <property type="evidence" value="ECO:0007669"/>
    <property type="project" value="UniProtKB-KW"/>
</dbReference>
<dbReference type="Gene3D" id="1.10.260.40">
    <property type="entry name" value="lambda repressor-like DNA-binding domains"/>
    <property type="match status" value="1"/>
</dbReference>
<keyword evidence="2 5" id="KW-0238">DNA-binding</keyword>
<evidence type="ECO:0000313" key="6">
    <source>
        <dbReference type="Proteomes" id="UP001597189"/>
    </source>
</evidence>
<reference evidence="6" key="1">
    <citation type="journal article" date="2019" name="Int. J. Syst. Evol. Microbiol.">
        <title>The Global Catalogue of Microorganisms (GCM) 10K type strain sequencing project: providing services to taxonomists for standard genome sequencing and annotation.</title>
        <authorList>
            <consortium name="The Broad Institute Genomics Platform"/>
            <consortium name="The Broad Institute Genome Sequencing Center for Infectious Disease"/>
            <person name="Wu L."/>
            <person name="Ma J."/>
        </authorList>
    </citation>
    <scope>NUCLEOTIDE SEQUENCE [LARGE SCALE GENOMIC DNA]</scope>
    <source>
        <strain evidence="6">CCM 8979</strain>
    </source>
</reference>
<dbReference type="InterPro" id="IPR028082">
    <property type="entry name" value="Peripla_BP_I"/>
</dbReference>
<evidence type="ECO:0000256" key="2">
    <source>
        <dbReference type="ARBA" id="ARBA00023125"/>
    </source>
</evidence>
<evidence type="ECO:0000256" key="1">
    <source>
        <dbReference type="ARBA" id="ARBA00023015"/>
    </source>
</evidence>